<name>A0A2G8I739_PREIN</name>
<gene>
    <name evidence="1" type="ORF">CTI18_09690</name>
</gene>
<dbReference type="EMBL" id="PEKN01000002">
    <property type="protein sequence ID" value="PIK19227.1"/>
    <property type="molecule type" value="Genomic_DNA"/>
</dbReference>
<dbReference type="Proteomes" id="UP000230046">
    <property type="component" value="Unassembled WGS sequence"/>
</dbReference>
<sequence>MILRKRRFCVAKQPLLPCKTYAFGMQNNRFYNVLVMSELCDSCACEKYLHSLNLSLAYIIRCIAVF</sequence>
<dbReference type="AlphaFoldDB" id="A0A2G8I739"/>
<proteinExistence type="predicted"/>
<organism evidence="1 2">
    <name type="scientific">Prevotella intermedia</name>
    <dbReference type="NCBI Taxonomy" id="28131"/>
    <lineage>
        <taxon>Bacteria</taxon>
        <taxon>Pseudomonadati</taxon>
        <taxon>Bacteroidota</taxon>
        <taxon>Bacteroidia</taxon>
        <taxon>Bacteroidales</taxon>
        <taxon>Prevotellaceae</taxon>
        <taxon>Prevotella</taxon>
    </lineage>
</organism>
<comment type="caution">
    <text evidence="1">The sequence shown here is derived from an EMBL/GenBank/DDBJ whole genome shotgun (WGS) entry which is preliminary data.</text>
</comment>
<accession>A0A2G8I739</accession>
<reference evidence="1 2" key="1">
    <citation type="submission" date="2017-11" db="EMBL/GenBank/DDBJ databases">
        <title>Genome sequencing of Prevotella intermedia KCOM 1653.</title>
        <authorList>
            <person name="Kook J.-K."/>
            <person name="Park S.-N."/>
            <person name="Lim Y.K."/>
        </authorList>
    </citation>
    <scope>NUCLEOTIDE SEQUENCE [LARGE SCALE GENOMIC DNA]</scope>
    <source>
        <strain evidence="1 2">KCOM 1653</strain>
    </source>
</reference>
<protein>
    <submittedName>
        <fullName evidence="1">Uncharacterized protein</fullName>
    </submittedName>
</protein>
<evidence type="ECO:0000313" key="2">
    <source>
        <dbReference type="Proteomes" id="UP000230046"/>
    </source>
</evidence>
<evidence type="ECO:0000313" key="1">
    <source>
        <dbReference type="EMBL" id="PIK19227.1"/>
    </source>
</evidence>